<feature type="compositionally biased region" description="Basic and acidic residues" evidence="1">
    <location>
        <begin position="259"/>
        <end position="272"/>
    </location>
</feature>
<feature type="compositionally biased region" description="Basic residues" evidence="1">
    <location>
        <begin position="157"/>
        <end position="176"/>
    </location>
</feature>
<feature type="compositionally biased region" description="Basic and acidic residues" evidence="1">
    <location>
        <begin position="354"/>
        <end position="395"/>
    </location>
</feature>
<evidence type="ECO:0000313" key="2">
    <source>
        <dbReference type="EMBL" id="KAK1741004.1"/>
    </source>
</evidence>
<dbReference type="Proteomes" id="UP001224775">
    <property type="component" value="Unassembled WGS sequence"/>
</dbReference>
<feature type="compositionally biased region" description="Basic residues" evidence="1">
    <location>
        <begin position="91"/>
        <end position="104"/>
    </location>
</feature>
<feature type="region of interest" description="Disordered" evidence="1">
    <location>
        <begin position="354"/>
        <end position="410"/>
    </location>
</feature>
<proteinExistence type="predicted"/>
<feature type="compositionally biased region" description="Low complexity" evidence="1">
    <location>
        <begin position="81"/>
        <end position="90"/>
    </location>
</feature>
<gene>
    <name evidence="2" type="ORF">QTG54_008256</name>
</gene>
<dbReference type="AlphaFoldDB" id="A0AAD8Y8L6"/>
<accession>A0AAD8Y8L6</accession>
<sequence length="489" mass="54340">MVSTRVSKRKANERPKRQRRASANFGAETTTDKPAQQEKNNNTAKKKKKVETPAITSPKKKTEKTTKPAPKKNKKKEQQQPKKAAAPKVAAKAKVKNTPKTAKKKTTEIREPSKTEDNDDESSAAVEQKEVRVKVRLDEKLNKGYRFARLSTSSSSSKKKNVKAQKKPAVAKRSKPTVKQTVAAKGGAAAARDKTIRVNVRVEKDVKVRVRMDKKLMKGDRSALVNDTVMNDDEGEEQQQLVATQKKKSPKITIRVSKKKEDGSKKNDIDAAKKKKRAKSKEDDNEEGISDTEQSPPQKKAKISQFGNDIDPKRLCTIDGCDKYKKARCGGHCLLHYEGLSDAEKAEIAKENELKKSKVAPEKKRCKEHQDGKKESSDGDGLEKSTTDLPTKEDEGGAPIVSNGMAAESSGPKSAKHCNFEGCMKYKQKGCIGFCLTHKEYADPEQRRLQNEIAAAESAMKKKTNKHSLCKIVDVISTNRQLQWVLFAT</sequence>
<reference evidence="2" key="1">
    <citation type="submission" date="2023-06" db="EMBL/GenBank/DDBJ databases">
        <title>Survivors Of The Sea: Transcriptome response of Skeletonema marinoi to long-term dormancy.</title>
        <authorList>
            <person name="Pinder M.I.M."/>
            <person name="Kourtchenko O."/>
            <person name="Robertson E.K."/>
            <person name="Larsson T."/>
            <person name="Maumus F."/>
            <person name="Osuna-Cruz C.M."/>
            <person name="Vancaester E."/>
            <person name="Stenow R."/>
            <person name="Vandepoele K."/>
            <person name="Ploug H."/>
            <person name="Bruchert V."/>
            <person name="Godhe A."/>
            <person name="Topel M."/>
        </authorList>
    </citation>
    <scope>NUCLEOTIDE SEQUENCE</scope>
    <source>
        <strain evidence="2">R05AC</strain>
    </source>
</reference>
<evidence type="ECO:0000313" key="3">
    <source>
        <dbReference type="Proteomes" id="UP001224775"/>
    </source>
</evidence>
<feature type="compositionally biased region" description="Polar residues" evidence="1">
    <location>
        <begin position="27"/>
        <end position="38"/>
    </location>
</feature>
<name>A0AAD8Y8L6_9STRA</name>
<dbReference type="EMBL" id="JATAAI010000014">
    <property type="protein sequence ID" value="KAK1741004.1"/>
    <property type="molecule type" value="Genomic_DNA"/>
</dbReference>
<evidence type="ECO:0000256" key="1">
    <source>
        <dbReference type="SAM" id="MobiDB-lite"/>
    </source>
</evidence>
<protein>
    <submittedName>
        <fullName evidence="2">Uncharacterized protein</fullName>
    </submittedName>
</protein>
<feature type="region of interest" description="Disordered" evidence="1">
    <location>
        <begin position="149"/>
        <end position="188"/>
    </location>
</feature>
<keyword evidence="3" id="KW-1185">Reference proteome</keyword>
<comment type="caution">
    <text evidence="2">The sequence shown here is derived from an EMBL/GenBank/DDBJ whole genome shotgun (WGS) entry which is preliminary data.</text>
</comment>
<organism evidence="2 3">
    <name type="scientific">Skeletonema marinoi</name>
    <dbReference type="NCBI Taxonomy" id="267567"/>
    <lineage>
        <taxon>Eukaryota</taxon>
        <taxon>Sar</taxon>
        <taxon>Stramenopiles</taxon>
        <taxon>Ochrophyta</taxon>
        <taxon>Bacillariophyta</taxon>
        <taxon>Coscinodiscophyceae</taxon>
        <taxon>Thalassiosirophycidae</taxon>
        <taxon>Thalassiosirales</taxon>
        <taxon>Skeletonemataceae</taxon>
        <taxon>Skeletonema</taxon>
        <taxon>Skeletonema marinoi-dohrnii complex</taxon>
    </lineage>
</organism>
<feature type="region of interest" description="Disordered" evidence="1">
    <location>
        <begin position="214"/>
        <end position="311"/>
    </location>
</feature>
<feature type="region of interest" description="Disordered" evidence="1">
    <location>
        <begin position="1"/>
        <end position="131"/>
    </location>
</feature>
<feature type="compositionally biased region" description="Basic and acidic residues" evidence="1">
    <location>
        <begin position="105"/>
        <end position="116"/>
    </location>
</feature>